<dbReference type="PANTHER" id="PTHR11846">
    <property type="entry name" value="ADENYLOSUCCINATE SYNTHETASE"/>
    <property type="match status" value="1"/>
</dbReference>
<evidence type="ECO:0000256" key="8">
    <source>
        <dbReference type="ARBA" id="ARBA00023134"/>
    </source>
</evidence>
<dbReference type="InterPro" id="IPR042111">
    <property type="entry name" value="Adenylosuccinate_synth_dom3"/>
</dbReference>
<evidence type="ECO:0000256" key="6">
    <source>
        <dbReference type="ARBA" id="ARBA00022755"/>
    </source>
</evidence>
<keyword evidence="4" id="KW-0479">Metal-binding</keyword>
<proteinExistence type="inferred from homology"/>
<dbReference type="NCBIfam" id="TIGR00184">
    <property type="entry name" value="purA"/>
    <property type="match status" value="1"/>
</dbReference>
<dbReference type="GO" id="GO:0046040">
    <property type="term" value="P:IMP metabolic process"/>
    <property type="evidence" value="ECO:0007669"/>
    <property type="project" value="TreeGrafter"/>
</dbReference>
<evidence type="ECO:0000313" key="9">
    <source>
        <dbReference type="EMBL" id="CAB4748534.1"/>
    </source>
</evidence>
<keyword evidence="8" id="KW-0342">GTP-binding</keyword>
<dbReference type="FunFam" id="1.10.300.10:FF:000001">
    <property type="entry name" value="Adenylosuccinate synthetase"/>
    <property type="match status" value="1"/>
</dbReference>
<dbReference type="GO" id="GO:0004019">
    <property type="term" value="F:adenylosuccinate synthase activity"/>
    <property type="evidence" value="ECO:0007669"/>
    <property type="project" value="InterPro"/>
</dbReference>
<dbReference type="SMART" id="SM00788">
    <property type="entry name" value="Adenylsucc_synt"/>
    <property type="match status" value="1"/>
</dbReference>
<evidence type="ECO:0000256" key="2">
    <source>
        <dbReference type="ARBA" id="ARBA00011738"/>
    </source>
</evidence>
<organism evidence="9">
    <name type="scientific">freshwater metagenome</name>
    <dbReference type="NCBI Taxonomy" id="449393"/>
    <lineage>
        <taxon>unclassified sequences</taxon>
        <taxon>metagenomes</taxon>
        <taxon>ecological metagenomes</taxon>
    </lineage>
</organism>
<dbReference type="NCBIfam" id="NF002223">
    <property type="entry name" value="PRK01117.1"/>
    <property type="match status" value="1"/>
</dbReference>
<dbReference type="PROSITE" id="PS01266">
    <property type="entry name" value="ADENYLOSUCCIN_SYN_1"/>
    <property type="match status" value="1"/>
</dbReference>
<dbReference type="PROSITE" id="PS00513">
    <property type="entry name" value="ADENYLOSUCCIN_SYN_2"/>
    <property type="match status" value="1"/>
</dbReference>
<dbReference type="GO" id="GO:0044208">
    <property type="term" value="P:'de novo' AMP biosynthetic process"/>
    <property type="evidence" value="ECO:0007669"/>
    <property type="project" value="TreeGrafter"/>
</dbReference>
<comment type="cofactor">
    <cofactor evidence="1">
        <name>Mg(2+)</name>
        <dbReference type="ChEBI" id="CHEBI:18420"/>
    </cofactor>
</comment>
<dbReference type="CDD" id="cd03108">
    <property type="entry name" value="AdSS"/>
    <property type="match status" value="1"/>
</dbReference>
<evidence type="ECO:0000256" key="3">
    <source>
        <dbReference type="ARBA" id="ARBA00022598"/>
    </source>
</evidence>
<dbReference type="Gene3D" id="1.10.300.10">
    <property type="entry name" value="Adenylosuccinate Synthetase, subunit A, domain 2"/>
    <property type="match status" value="1"/>
</dbReference>
<dbReference type="EMBL" id="CAEZZD010000070">
    <property type="protein sequence ID" value="CAB4748534.1"/>
    <property type="molecule type" value="Genomic_DNA"/>
</dbReference>
<dbReference type="Pfam" id="PF00709">
    <property type="entry name" value="Adenylsucc_synt"/>
    <property type="match status" value="1"/>
</dbReference>
<dbReference type="InterPro" id="IPR018220">
    <property type="entry name" value="Adenylosuccin_syn_GTP-bd"/>
</dbReference>
<dbReference type="InterPro" id="IPR042109">
    <property type="entry name" value="Adenylosuccinate_synth_dom1"/>
</dbReference>
<keyword evidence="7" id="KW-0460">Magnesium</keyword>
<evidence type="ECO:0000256" key="4">
    <source>
        <dbReference type="ARBA" id="ARBA00022723"/>
    </source>
</evidence>
<dbReference type="GO" id="GO:0046872">
    <property type="term" value="F:metal ion binding"/>
    <property type="evidence" value="ECO:0007669"/>
    <property type="project" value="UniProtKB-KW"/>
</dbReference>
<evidence type="ECO:0000256" key="5">
    <source>
        <dbReference type="ARBA" id="ARBA00022741"/>
    </source>
</evidence>
<evidence type="ECO:0000256" key="1">
    <source>
        <dbReference type="ARBA" id="ARBA00001946"/>
    </source>
</evidence>
<dbReference type="InterPro" id="IPR001114">
    <property type="entry name" value="Adenylosuccinate_synthetase"/>
</dbReference>
<protein>
    <submittedName>
        <fullName evidence="9">Unannotated protein</fullName>
    </submittedName>
</protein>
<dbReference type="Gene3D" id="3.40.440.10">
    <property type="entry name" value="Adenylosuccinate Synthetase, subunit A, domain 1"/>
    <property type="match status" value="1"/>
</dbReference>
<name>A0A6J6TP19_9ZZZZ</name>
<sequence>MPAVVLVGAQWGDEGKGKATDLLGSRVDYCVRYQGGNNAGHTVVIGEKKFALHLLPSGILTPEVTPVIGNGVVIDVAVLFEEIDGLEAQGIDTSNLLISANAHLITPYHVTLDKVTERFLGNSKIGTTGRGIGPSYADKISRLGIRVQDLFDEKILRAKIEGSLLSKNQVLVKVFNRRAVTVDEVVENLMVHADRLKPYVADTSLLLNRALDENKVVLLEGGQGTLLDVDHGTYPFVTSSNPTAGGACAGSGIGPTKITGVVGILKAYTTRVGSGPFPTELLDEDGEKLRTIGGERGVTTGRPRRCGWFDAPIARYATRINGLTDIFLTKLDVLTGWEKIPVCVAYDIDGTRSEELPMTQTEFHHAKPIYEMLPGWSEDISGAKTMEDLPANARSYIKFLEDVSGTPISAVGVGQDRNATISINDLLRK</sequence>
<dbReference type="Gene3D" id="3.90.170.10">
    <property type="entry name" value="Adenylosuccinate Synthetase, subunit A, domain 3"/>
    <property type="match status" value="1"/>
</dbReference>
<accession>A0A6J6TP19</accession>
<dbReference type="FunFam" id="3.90.170.10:FF:000001">
    <property type="entry name" value="Adenylosuccinate synthetase"/>
    <property type="match status" value="1"/>
</dbReference>
<dbReference type="HAMAP" id="MF_00011">
    <property type="entry name" value="Adenylosucc_synth"/>
    <property type="match status" value="1"/>
</dbReference>
<keyword evidence="5" id="KW-0547">Nucleotide-binding</keyword>
<comment type="subunit">
    <text evidence="2">Homodimer.</text>
</comment>
<keyword evidence="6" id="KW-0658">Purine biosynthesis</keyword>
<dbReference type="AlphaFoldDB" id="A0A6J6TP19"/>
<gene>
    <name evidence="9" type="ORF">UFOPK2824_00572</name>
</gene>
<dbReference type="GO" id="GO:0005525">
    <property type="term" value="F:GTP binding"/>
    <property type="evidence" value="ECO:0007669"/>
    <property type="project" value="UniProtKB-KW"/>
</dbReference>
<keyword evidence="3" id="KW-0436">Ligase</keyword>
<evidence type="ECO:0000256" key="7">
    <source>
        <dbReference type="ARBA" id="ARBA00022842"/>
    </source>
</evidence>
<reference evidence="9" key="1">
    <citation type="submission" date="2020-05" db="EMBL/GenBank/DDBJ databases">
        <authorList>
            <person name="Chiriac C."/>
            <person name="Salcher M."/>
            <person name="Ghai R."/>
            <person name="Kavagutti S V."/>
        </authorList>
    </citation>
    <scope>NUCLEOTIDE SEQUENCE</scope>
</reference>
<dbReference type="GO" id="GO:0005737">
    <property type="term" value="C:cytoplasm"/>
    <property type="evidence" value="ECO:0007669"/>
    <property type="project" value="TreeGrafter"/>
</dbReference>
<dbReference type="InterPro" id="IPR042110">
    <property type="entry name" value="Adenylosuccinate_synth_dom2"/>
</dbReference>
<dbReference type="InterPro" id="IPR033128">
    <property type="entry name" value="Adenylosuccin_syn_Lys_AS"/>
</dbReference>
<dbReference type="SUPFAM" id="SSF52540">
    <property type="entry name" value="P-loop containing nucleoside triphosphate hydrolases"/>
    <property type="match status" value="1"/>
</dbReference>
<dbReference type="InterPro" id="IPR027417">
    <property type="entry name" value="P-loop_NTPase"/>
</dbReference>
<dbReference type="PANTHER" id="PTHR11846:SF0">
    <property type="entry name" value="ADENYLOSUCCINATE SYNTHETASE"/>
    <property type="match status" value="1"/>
</dbReference>